<proteinExistence type="predicted"/>
<reference evidence="3 4" key="1">
    <citation type="submission" date="2018-08" db="EMBL/GenBank/DDBJ databases">
        <title>Comparative analysis of Burkholderia isolates from Puerto Rico.</title>
        <authorList>
            <person name="Hall C."/>
            <person name="Sahl J."/>
            <person name="Wagner D."/>
        </authorList>
    </citation>
    <scope>NUCLEOTIDE SEQUENCE [LARGE SCALE GENOMIC DNA]</scope>
    <source>
        <strain evidence="3 4">Bp9001</strain>
    </source>
</reference>
<comment type="caution">
    <text evidence="3">The sequence shown here is derived from an EMBL/GenBank/DDBJ whole genome shotgun (WGS) entry which is preliminary data.</text>
</comment>
<sequence>MSDVNQATKRRQRILTLAGFGVVAGLFGVGMYFTQNGPTSRQFTTKVPFTSLGDQNDRNAWRAHSEAQLADLTRQISSANSRADDTLSQLKALSKAQDDLGKRIDAMKTAPVPASAPVPATAAADDRALLGKPIPLNGASAKSGAILNPPFGKSGKAGAVDTVAAPPKLDIIQFNAPNANAAECVDPRYSSLPMEDAKRAQQECLKANGKKKVNFIPATSFIRVFMMNGVDAPTGGEAQHDPLPVFLQVLDAANLPNSRKLDITECRILTQAYGDLSSERTHMRGETLDCILKNGRTIEMAIKGNVMGEDGKEGVRGRLVSKAGSALAMSVLAGISGGIGTAFSQSANTLSNTALGTTSIINPSQVGRAALGSGVAGGADALKQYYIHAAEKLFPVVETDGGRVVEFAVTKGAEYDGALTDIRNINDGLANDGRATDGGYTDD</sequence>
<keyword evidence="2" id="KW-1133">Transmembrane helix</keyword>
<keyword evidence="2" id="KW-0472">Membrane</keyword>
<dbReference type="InterPro" id="IPR005498">
    <property type="entry name" value="T4SS_VirB10/TraB/TrbI"/>
</dbReference>
<protein>
    <submittedName>
        <fullName evidence="3">Conjugal transfer protein TraB</fullName>
    </submittedName>
</protein>
<evidence type="ECO:0000313" key="4">
    <source>
        <dbReference type="Proteomes" id="UP000269271"/>
    </source>
</evidence>
<keyword evidence="1" id="KW-0175">Coiled coil</keyword>
<feature type="coiled-coil region" evidence="1">
    <location>
        <begin position="62"/>
        <end position="89"/>
    </location>
</feature>
<keyword evidence="2" id="KW-0812">Transmembrane</keyword>
<organism evidence="3 4">
    <name type="scientific">Burkholderia contaminans</name>
    <dbReference type="NCBI Taxonomy" id="488447"/>
    <lineage>
        <taxon>Bacteria</taxon>
        <taxon>Pseudomonadati</taxon>
        <taxon>Pseudomonadota</taxon>
        <taxon>Betaproteobacteria</taxon>
        <taxon>Burkholderiales</taxon>
        <taxon>Burkholderiaceae</taxon>
        <taxon>Burkholderia</taxon>
        <taxon>Burkholderia cepacia complex</taxon>
    </lineage>
</organism>
<evidence type="ECO:0000313" key="3">
    <source>
        <dbReference type="EMBL" id="RQT22194.1"/>
    </source>
</evidence>
<dbReference type="Proteomes" id="UP000269271">
    <property type="component" value="Unassembled WGS sequence"/>
</dbReference>
<evidence type="ECO:0000256" key="1">
    <source>
        <dbReference type="SAM" id="Coils"/>
    </source>
</evidence>
<dbReference type="AlphaFoldDB" id="A0A3N8QEG2"/>
<dbReference type="EMBL" id="QTQX01000022">
    <property type="protein sequence ID" value="RQT22194.1"/>
    <property type="molecule type" value="Genomic_DNA"/>
</dbReference>
<gene>
    <name evidence="3" type="ORF">DF037_28620</name>
</gene>
<feature type="transmembrane region" description="Helical" evidence="2">
    <location>
        <begin position="14"/>
        <end position="33"/>
    </location>
</feature>
<dbReference type="CDD" id="cd16430">
    <property type="entry name" value="TraB"/>
    <property type="match status" value="1"/>
</dbReference>
<evidence type="ECO:0000256" key="2">
    <source>
        <dbReference type="SAM" id="Phobius"/>
    </source>
</evidence>
<dbReference type="RefSeq" id="WP_124619255.1">
    <property type="nucleotide sequence ID" value="NZ_QTQX01000022.1"/>
</dbReference>
<name>A0A3N8QEG2_9BURK</name>
<accession>A0A3N8QEG2</accession>
<dbReference type="Pfam" id="PF03743">
    <property type="entry name" value="TrbI"/>
    <property type="match status" value="1"/>
</dbReference>